<dbReference type="EMBL" id="JAOPGA020001078">
    <property type="protein sequence ID" value="KAL0484858.1"/>
    <property type="molecule type" value="Genomic_DNA"/>
</dbReference>
<dbReference type="PANTHER" id="PTHR47977">
    <property type="entry name" value="RAS-RELATED PROTEIN RAB"/>
    <property type="match status" value="1"/>
</dbReference>
<organism evidence="3 4">
    <name type="scientific">Acrasis kona</name>
    <dbReference type="NCBI Taxonomy" id="1008807"/>
    <lineage>
        <taxon>Eukaryota</taxon>
        <taxon>Discoba</taxon>
        <taxon>Heterolobosea</taxon>
        <taxon>Tetramitia</taxon>
        <taxon>Eutetramitia</taxon>
        <taxon>Acrasidae</taxon>
        <taxon>Acrasis</taxon>
    </lineage>
</organism>
<comment type="caution">
    <text evidence="3">The sequence shown here is derived from an EMBL/GenBank/DDBJ whole genome shotgun (WGS) entry which is preliminary data.</text>
</comment>
<dbReference type="Pfam" id="PF00071">
    <property type="entry name" value="Ras"/>
    <property type="match status" value="1"/>
</dbReference>
<dbReference type="SMART" id="SM00173">
    <property type="entry name" value="RAS"/>
    <property type="match status" value="1"/>
</dbReference>
<dbReference type="InterPro" id="IPR001806">
    <property type="entry name" value="Small_GTPase"/>
</dbReference>
<dbReference type="NCBIfam" id="TIGR00231">
    <property type="entry name" value="small_GTP"/>
    <property type="match status" value="1"/>
</dbReference>
<keyword evidence="4" id="KW-1185">Reference proteome</keyword>
<proteinExistence type="predicted"/>
<dbReference type="PROSITE" id="PS51419">
    <property type="entry name" value="RAB"/>
    <property type="match status" value="1"/>
</dbReference>
<evidence type="ECO:0000313" key="3">
    <source>
        <dbReference type="EMBL" id="KAL0484858.1"/>
    </source>
</evidence>
<keyword evidence="2" id="KW-0342">GTP-binding</keyword>
<dbReference type="GO" id="GO:0005525">
    <property type="term" value="F:GTP binding"/>
    <property type="evidence" value="ECO:0007669"/>
    <property type="project" value="UniProtKB-KW"/>
</dbReference>
<dbReference type="PROSITE" id="PS51420">
    <property type="entry name" value="RHO"/>
    <property type="match status" value="1"/>
</dbReference>
<dbReference type="GO" id="GO:0003924">
    <property type="term" value="F:GTPase activity"/>
    <property type="evidence" value="ECO:0007669"/>
    <property type="project" value="InterPro"/>
</dbReference>
<gene>
    <name evidence="3" type="ORF">AKO1_003587</name>
</gene>
<name>A0AAW2Z6I7_9EUKA</name>
<protein>
    <submittedName>
        <fullName evidence="3">Ras-related protein Rab</fullName>
    </submittedName>
</protein>
<keyword evidence="1" id="KW-0547">Nucleotide-binding</keyword>
<evidence type="ECO:0000313" key="4">
    <source>
        <dbReference type="Proteomes" id="UP001431209"/>
    </source>
</evidence>
<evidence type="ECO:0000256" key="1">
    <source>
        <dbReference type="ARBA" id="ARBA00022741"/>
    </source>
</evidence>
<dbReference type="Gene3D" id="3.40.50.300">
    <property type="entry name" value="P-loop containing nucleotide triphosphate hydrolases"/>
    <property type="match status" value="1"/>
</dbReference>
<dbReference type="InterPro" id="IPR027417">
    <property type="entry name" value="P-loop_NTPase"/>
</dbReference>
<dbReference type="AlphaFoldDB" id="A0AAW2Z6I7"/>
<dbReference type="CDD" id="cd00154">
    <property type="entry name" value="Rab"/>
    <property type="match status" value="1"/>
</dbReference>
<dbReference type="PRINTS" id="PR00449">
    <property type="entry name" value="RASTRNSFRMNG"/>
</dbReference>
<reference evidence="3 4" key="1">
    <citation type="submission" date="2024-03" db="EMBL/GenBank/DDBJ databases">
        <title>The Acrasis kona genome and developmental transcriptomes reveal deep origins of eukaryotic multicellular pathways.</title>
        <authorList>
            <person name="Sheikh S."/>
            <person name="Fu C.-J."/>
            <person name="Brown M.W."/>
            <person name="Baldauf S.L."/>
        </authorList>
    </citation>
    <scope>NUCLEOTIDE SEQUENCE [LARGE SCALE GENOMIC DNA]</scope>
    <source>
        <strain evidence="3 4">ATCC MYA-3509</strain>
    </source>
</reference>
<accession>A0AAW2Z6I7</accession>
<dbReference type="SMART" id="SM00175">
    <property type="entry name" value="RAB"/>
    <property type="match status" value="1"/>
</dbReference>
<dbReference type="SUPFAM" id="SSF52540">
    <property type="entry name" value="P-loop containing nucleoside triphosphate hydrolases"/>
    <property type="match status" value="1"/>
</dbReference>
<dbReference type="PROSITE" id="PS51421">
    <property type="entry name" value="RAS"/>
    <property type="match status" value="1"/>
</dbReference>
<dbReference type="InterPro" id="IPR005225">
    <property type="entry name" value="Small_GTP-bd"/>
</dbReference>
<evidence type="ECO:0000256" key="2">
    <source>
        <dbReference type="ARBA" id="ARBA00023134"/>
    </source>
</evidence>
<dbReference type="FunFam" id="3.40.50.300:FF:001447">
    <property type="entry name" value="Ras-related protein Rab-1B"/>
    <property type="match status" value="1"/>
</dbReference>
<dbReference type="InterPro" id="IPR050227">
    <property type="entry name" value="Rab"/>
</dbReference>
<dbReference type="SMART" id="SM00174">
    <property type="entry name" value="RHO"/>
    <property type="match status" value="1"/>
</dbReference>
<dbReference type="Proteomes" id="UP001431209">
    <property type="component" value="Unassembled WGS sequence"/>
</dbReference>
<sequence>MGNSCSNSQASLCDVVDDQIDINRTDAVESRSESIFEQSDEINLKFVLLGDSAVGKTSFLYRLTEDRFFESHVSSIGVDYKTLHFNVNEKKVHVQLWDTAGQDRYRSIAMSYIRGADAAILMYDITRASTFQELSQKWMVDLKNINDNTVIGILGNKTDLEATRMISTQNGKLLSDQEGAVKFTEISAKNSAKEDLLLIFQEIVEFVLKARH</sequence>